<proteinExistence type="predicted"/>
<name>A0A212R2B1_RHOAC</name>
<organism evidence="2 3">
    <name type="scientific">Rhodoblastus acidophilus</name>
    <name type="common">Rhodopseudomonas acidophila</name>
    <dbReference type="NCBI Taxonomy" id="1074"/>
    <lineage>
        <taxon>Bacteria</taxon>
        <taxon>Pseudomonadati</taxon>
        <taxon>Pseudomonadota</taxon>
        <taxon>Alphaproteobacteria</taxon>
        <taxon>Hyphomicrobiales</taxon>
        <taxon>Rhodoblastaceae</taxon>
        <taxon>Rhodoblastus</taxon>
    </lineage>
</organism>
<feature type="transmembrane region" description="Helical" evidence="1">
    <location>
        <begin position="6"/>
        <end position="35"/>
    </location>
</feature>
<keyword evidence="1" id="KW-0472">Membrane</keyword>
<dbReference type="Proteomes" id="UP000198418">
    <property type="component" value="Unassembled WGS sequence"/>
</dbReference>
<keyword evidence="1" id="KW-0812">Transmembrane</keyword>
<reference evidence="3" key="1">
    <citation type="submission" date="2017-06" db="EMBL/GenBank/DDBJ databases">
        <authorList>
            <person name="Varghese N."/>
            <person name="Submissions S."/>
        </authorList>
    </citation>
    <scope>NUCLEOTIDE SEQUENCE [LARGE SCALE GENOMIC DNA]</scope>
    <source>
        <strain evidence="3">DSM 137</strain>
    </source>
</reference>
<gene>
    <name evidence="2" type="ORF">SAMN06265338_102393</name>
</gene>
<dbReference type="AlphaFoldDB" id="A0A212R2B1"/>
<keyword evidence="1" id="KW-1133">Transmembrane helix</keyword>
<protein>
    <submittedName>
        <fullName evidence="2">Uncharacterized protein</fullName>
    </submittedName>
</protein>
<keyword evidence="3" id="KW-1185">Reference proteome</keyword>
<accession>A0A212R2B1</accession>
<dbReference type="EMBL" id="FYDG01000002">
    <property type="protein sequence ID" value="SNB66130.1"/>
    <property type="molecule type" value="Genomic_DNA"/>
</dbReference>
<dbReference type="RefSeq" id="WP_088519900.1">
    <property type="nucleotide sequence ID" value="NZ_FYDG01000002.1"/>
</dbReference>
<evidence type="ECO:0000256" key="1">
    <source>
        <dbReference type="SAM" id="Phobius"/>
    </source>
</evidence>
<evidence type="ECO:0000313" key="3">
    <source>
        <dbReference type="Proteomes" id="UP000198418"/>
    </source>
</evidence>
<sequence length="54" mass="5909">MTMPDSLYGAVMLSLIDFFASLVMITGIGVVLALFPLLNRIGKVDEDALRKSQH</sequence>
<evidence type="ECO:0000313" key="2">
    <source>
        <dbReference type="EMBL" id="SNB66130.1"/>
    </source>
</evidence>